<reference evidence="8" key="1">
    <citation type="journal article" date="2019" name="Int. J. Syst. Evol. Microbiol.">
        <title>The Global Catalogue of Microorganisms (GCM) 10K type strain sequencing project: providing services to taxonomists for standard genome sequencing and annotation.</title>
        <authorList>
            <consortium name="The Broad Institute Genomics Platform"/>
            <consortium name="The Broad Institute Genome Sequencing Center for Infectious Disease"/>
            <person name="Wu L."/>
            <person name="Ma J."/>
        </authorList>
    </citation>
    <scope>NUCLEOTIDE SEQUENCE [LARGE SCALE GENOMIC DNA]</scope>
    <source>
        <strain evidence="8">TBRC 7912</strain>
    </source>
</reference>
<dbReference type="Pfam" id="PF07690">
    <property type="entry name" value="MFS_1"/>
    <property type="match status" value="1"/>
</dbReference>
<feature type="transmembrane region" description="Helical" evidence="5">
    <location>
        <begin position="20"/>
        <end position="41"/>
    </location>
</feature>
<feature type="transmembrane region" description="Helical" evidence="5">
    <location>
        <begin position="173"/>
        <end position="194"/>
    </location>
</feature>
<dbReference type="RefSeq" id="WP_352013831.1">
    <property type="nucleotide sequence ID" value="NZ_JBHSBC010000049.1"/>
</dbReference>
<dbReference type="InterPro" id="IPR052952">
    <property type="entry name" value="MFS-Transporter"/>
</dbReference>
<feature type="transmembrane region" description="Helical" evidence="5">
    <location>
        <begin position="369"/>
        <end position="393"/>
    </location>
</feature>
<dbReference type="SUPFAM" id="SSF103473">
    <property type="entry name" value="MFS general substrate transporter"/>
    <property type="match status" value="1"/>
</dbReference>
<dbReference type="InterPro" id="IPR011701">
    <property type="entry name" value="MFS"/>
</dbReference>
<dbReference type="Gene3D" id="1.20.1250.20">
    <property type="entry name" value="MFS general substrate transporter like domains"/>
    <property type="match status" value="2"/>
</dbReference>
<feature type="transmembrane region" description="Helical" evidence="5">
    <location>
        <begin position="53"/>
        <end position="77"/>
    </location>
</feature>
<evidence type="ECO:0000313" key="7">
    <source>
        <dbReference type="EMBL" id="MFC3985850.1"/>
    </source>
</evidence>
<evidence type="ECO:0000259" key="6">
    <source>
        <dbReference type="PROSITE" id="PS50850"/>
    </source>
</evidence>
<protein>
    <submittedName>
        <fullName evidence="7">MFS transporter</fullName>
    </submittedName>
</protein>
<evidence type="ECO:0000256" key="1">
    <source>
        <dbReference type="ARBA" id="ARBA00004651"/>
    </source>
</evidence>
<keyword evidence="4 5" id="KW-0472">Membrane</keyword>
<evidence type="ECO:0000256" key="3">
    <source>
        <dbReference type="ARBA" id="ARBA00022989"/>
    </source>
</evidence>
<feature type="transmembrane region" description="Helical" evidence="5">
    <location>
        <begin position="109"/>
        <end position="137"/>
    </location>
</feature>
<evidence type="ECO:0000256" key="5">
    <source>
        <dbReference type="SAM" id="Phobius"/>
    </source>
</evidence>
<feature type="transmembrane region" description="Helical" evidence="5">
    <location>
        <begin position="84"/>
        <end position="103"/>
    </location>
</feature>
<dbReference type="PANTHER" id="PTHR23527:SF1">
    <property type="entry name" value="BLL3282 PROTEIN"/>
    <property type="match status" value="1"/>
</dbReference>
<dbReference type="PROSITE" id="PS50850">
    <property type="entry name" value="MFS"/>
    <property type="match status" value="1"/>
</dbReference>
<comment type="caution">
    <text evidence="7">The sequence shown here is derived from an EMBL/GenBank/DDBJ whole genome shotgun (WGS) entry which is preliminary data.</text>
</comment>
<sequence>MNKSAAPTPGDTGRKRWLMLGLGVAAQAVACVFVYGVPYLVPELRSTEHLSLAQAGVVISAPTIGLMAALVAWGAAADRYGERVVLGLGLALSTLILFAGLMVHGLVLLWVVFFLAGAAGASVYAASGRVVMGWFSAKERGLAMGVRQTSTPLGMGVAALAIPPLAAGNGISAALLFTAVLTGVVGLAVAIWVVDPPRPAKPTADGAATKPPSPYRSPVLWRVHGASALLVWPQFTVGAFGLLYLVDVQHWSVTDAGRLMAVGQLAGALGRIAVGKWSDRVGSRLRPMRQLALVNGVLMLLMALCALWPSWAADVVLIAACGLAASTNGLSFTSTAEIAGPHWAGRALGVQNTGQNLTASLTPPLAGELIVVGGYAAGFGLAAVFSLAAVFATPSAHRAETPRPDPAPAPLKT</sequence>
<comment type="subcellular location">
    <subcellularLocation>
        <location evidence="1">Cell membrane</location>
        <topology evidence="1">Multi-pass membrane protein</topology>
    </subcellularLocation>
</comment>
<proteinExistence type="predicted"/>
<accession>A0ABV8FDS3</accession>
<dbReference type="InterPro" id="IPR020846">
    <property type="entry name" value="MFS_dom"/>
</dbReference>
<feature type="transmembrane region" description="Helical" evidence="5">
    <location>
        <begin position="290"/>
        <end position="309"/>
    </location>
</feature>
<keyword evidence="8" id="KW-1185">Reference proteome</keyword>
<evidence type="ECO:0000313" key="8">
    <source>
        <dbReference type="Proteomes" id="UP001595698"/>
    </source>
</evidence>
<dbReference type="InterPro" id="IPR036259">
    <property type="entry name" value="MFS_trans_sf"/>
</dbReference>
<organism evidence="7 8">
    <name type="scientific">Streptosporangium jomthongense</name>
    <dbReference type="NCBI Taxonomy" id="1193683"/>
    <lineage>
        <taxon>Bacteria</taxon>
        <taxon>Bacillati</taxon>
        <taxon>Actinomycetota</taxon>
        <taxon>Actinomycetes</taxon>
        <taxon>Streptosporangiales</taxon>
        <taxon>Streptosporangiaceae</taxon>
        <taxon>Streptosporangium</taxon>
    </lineage>
</organism>
<keyword evidence="3 5" id="KW-1133">Transmembrane helix</keyword>
<keyword evidence="2 5" id="KW-0812">Transmembrane</keyword>
<dbReference type="EMBL" id="JBHSBC010000049">
    <property type="protein sequence ID" value="MFC3985850.1"/>
    <property type="molecule type" value="Genomic_DNA"/>
</dbReference>
<dbReference type="PANTHER" id="PTHR23527">
    <property type="entry name" value="BLL3282 PROTEIN"/>
    <property type="match status" value="1"/>
</dbReference>
<evidence type="ECO:0000256" key="2">
    <source>
        <dbReference type="ARBA" id="ARBA00022692"/>
    </source>
</evidence>
<evidence type="ECO:0000256" key="4">
    <source>
        <dbReference type="ARBA" id="ARBA00023136"/>
    </source>
</evidence>
<feature type="transmembrane region" description="Helical" evidence="5">
    <location>
        <begin position="226"/>
        <end position="246"/>
    </location>
</feature>
<gene>
    <name evidence="7" type="ORF">ACFOYY_37385</name>
</gene>
<dbReference type="Proteomes" id="UP001595698">
    <property type="component" value="Unassembled WGS sequence"/>
</dbReference>
<name>A0ABV8FDS3_9ACTN</name>
<feature type="domain" description="Major facilitator superfamily (MFS) profile" evidence="6">
    <location>
        <begin position="16"/>
        <end position="400"/>
    </location>
</feature>